<dbReference type="InterPro" id="IPR007404">
    <property type="entry name" value="YdjM-like"/>
</dbReference>
<feature type="transmembrane region" description="Helical" evidence="1">
    <location>
        <begin position="163"/>
        <end position="182"/>
    </location>
</feature>
<dbReference type="InterPro" id="IPR053170">
    <property type="entry name" value="Transcription_regulator"/>
</dbReference>
<organism evidence="2 3">
    <name type="scientific">Kordia antarctica</name>
    <dbReference type="NCBI Taxonomy" id="1218801"/>
    <lineage>
        <taxon>Bacteria</taxon>
        <taxon>Pseudomonadati</taxon>
        <taxon>Bacteroidota</taxon>
        <taxon>Flavobacteriia</taxon>
        <taxon>Flavobacteriales</taxon>
        <taxon>Flavobacteriaceae</taxon>
        <taxon>Kordia</taxon>
    </lineage>
</organism>
<proteinExistence type="predicted"/>
<evidence type="ECO:0000256" key="1">
    <source>
        <dbReference type="SAM" id="Phobius"/>
    </source>
</evidence>
<feature type="transmembrane region" description="Helical" evidence="1">
    <location>
        <begin position="59"/>
        <end position="77"/>
    </location>
</feature>
<name>A0A7L4ZJI2_9FLAO</name>
<dbReference type="OrthoDB" id="9781927at2"/>
<reference evidence="2 3" key="1">
    <citation type="journal article" date="2013" name="Int. J. Syst. Evol. Microbiol.">
        <title>Kordia antarctica sp. nov., isolated from Antarctic seawater.</title>
        <authorList>
            <person name="Baek K."/>
            <person name="Choi A."/>
            <person name="Kang I."/>
            <person name="Lee K."/>
            <person name="Cho J.C."/>
        </authorList>
    </citation>
    <scope>NUCLEOTIDE SEQUENCE [LARGE SCALE GENOMIC DNA]</scope>
    <source>
        <strain evidence="2 3">IMCC3317</strain>
    </source>
</reference>
<feature type="transmembrane region" description="Helical" evidence="1">
    <location>
        <begin position="27"/>
        <end position="47"/>
    </location>
</feature>
<feature type="transmembrane region" description="Helical" evidence="1">
    <location>
        <begin position="131"/>
        <end position="151"/>
    </location>
</feature>
<keyword evidence="1" id="KW-0472">Membrane</keyword>
<accession>A0A7L4ZJI2</accession>
<evidence type="ECO:0000313" key="2">
    <source>
        <dbReference type="EMBL" id="QHI36569.1"/>
    </source>
</evidence>
<dbReference type="AlphaFoldDB" id="A0A7L4ZJI2"/>
<dbReference type="Proteomes" id="UP000464657">
    <property type="component" value="Chromosome"/>
</dbReference>
<dbReference type="KEGG" id="kan:IMCC3317_19320"/>
<gene>
    <name evidence="2" type="ORF">IMCC3317_19320</name>
</gene>
<evidence type="ECO:0000313" key="3">
    <source>
        <dbReference type="Proteomes" id="UP000464657"/>
    </source>
</evidence>
<dbReference type="EMBL" id="CP019288">
    <property type="protein sequence ID" value="QHI36569.1"/>
    <property type="molecule type" value="Genomic_DNA"/>
</dbReference>
<dbReference type="Pfam" id="PF04307">
    <property type="entry name" value="YdjM"/>
    <property type="match status" value="1"/>
</dbReference>
<evidence type="ECO:0008006" key="4">
    <source>
        <dbReference type="Google" id="ProtNLM"/>
    </source>
</evidence>
<dbReference type="RefSeq" id="WP_160129263.1">
    <property type="nucleotide sequence ID" value="NZ_CP019288.1"/>
</dbReference>
<dbReference type="PANTHER" id="PTHR40031:SF1">
    <property type="entry name" value="MEMBRANE-BOUND METAL-DEPENDENT HYDROLASE"/>
    <property type="match status" value="1"/>
</dbReference>
<keyword evidence="3" id="KW-1185">Reference proteome</keyword>
<feature type="transmembrane region" description="Helical" evidence="1">
    <location>
        <begin position="89"/>
        <end position="111"/>
    </location>
</feature>
<keyword evidence="1" id="KW-0812">Transmembrane</keyword>
<protein>
    <recommendedName>
        <fullName evidence="4">Inner membrane protein</fullName>
    </recommendedName>
</protein>
<sequence length="323" mass="36394">MDSLTQATLGAVIGEVILGKKIGSKGAILGAVIATIPDLDIALLPFYSDIERISIHRGFSHSILFSLIGAFLIAFILSKIKWTKHVLYWRLWVFSWLALITHMLLDAFTTYGTQLLLPFSNYRVSFDSINIVDPFYTVPLLIGLILSLTLFRNKKNRGLFSKIGLVISTLYLVSTLGIKSYVNQKFDAQLKAENIPYKSLLTVPVKIGSVSWYGVAKTKNSLFIGKYNNLSQNPITFTEFPINDYLLDNIDAELASTLKWFSKGFYTVAENDGKIRLYNMQCDMQGIRTYGSYRAPTAFYFEVVPNSNGNYKLNTGMHKKDLK</sequence>
<keyword evidence="1" id="KW-1133">Transmembrane helix</keyword>
<dbReference type="PANTHER" id="PTHR40031">
    <property type="entry name" value="HYPOTHETICAL MEMBRANE SPANNING PROTEIN"/>
    <property type="match status" value="1"/>
</dbReference>